<dbReference type="InterPro" id="IPR045155">
    <property type="entry name" value="Beta-lactam_cat"/>
</dbReference>
<dbReference type="EC" id="3.5.2.6" evidence="3"/>
<evidence type="ECO:0000313" key="7">
    <source>
        <dbReference type="Proteomes" id="UP000697802"/>
    </source>
</evidence>
<evidence type="ECO:0000259" key="5">
    <source>
        <dbReference type="Pfam" id="PF13354"/>
    </source>
</evidence>
<proteinExistence type="inferred from homology"/>
<evidence type="ECO:0000256" key="1">
    <source>
        <dbReference type="ARBA" id="ARBA00001526"/>
    </source>
</evidence>
<sequence length="148" mass="17147">MEFPLPKDVEFKYSLVYENYINGDTVKINENMQMPSSSVRKVFIMTAVMSYLIENKISVHDVIKVTPPNTTRNDISGCLQYLDMANGNISYHDLLHLMITYSDVLSTKYLGEIIGVEKLNQYCKKHGFYDTEHYYLVPPTQVHNIKKI</sequence>
<name>A0ABX0GFJ0_9GAMM</name>
<dbReference type="EMBL" id="PUJU01000015">
    <property type="protein sequence ID" value="NHB87853.1"/>
    <property type="molecule type" value="Genomic_DNA"/>
</dbReference>
<protein>
    <recommendedName>
        <fullName evidence="3">beta-lactamase</fullName>
        <ecNumber evidence="3">3.5.2.6</ecNumber>
    </recommendedName>
</protein>
<comment type="caution">
    <text evidence="6">The sequence shown here is derived from an EMBL/GenBank/DDBJ whole genome shotgun (WGS) entry which is preliminary data.</text>
</comment>
<accession>A0ABX0GFJ0</accession>
<evidence type="ECO:0000256" key="2">
    <source>
        <dbReference type="ARBA" id="ARBA00009009"/>
    </source>
</evidence>
<dbReference type="Proteomes" id="UP000697802">
    <property type="component" value="Unassembled WGS sequence"/>
</dbReference>
<dbReference type="RefSeq" id="WP_133813728.1">
    <property type="nucleotide sequence ID" value="NZ_CAWPIF010000015.1"/>
</dbReference>
<dbReference type="Gene3D" id="3.40.710.10">
    <property type="entry name" value="DD-peptidase/beta-lactamase superfamily"/>
    <property type="match status" value="1"/>
</dbReference>
<keyword evidence="7" id="KW-1185">Reference proteome</keyword>
<dbReference type="InterPro" id="IPR012338">
    <property type="entry name" value="Beta-lactam/transpept-like"/>
</dbReference>
<dbReference type="SUPFAM" id="SSF56601">
    <property type="entry name" value="beta-lactamase/transpeptidase-like"/>
    <property type="match status" value="1"/>
</dbReference>
<feature type="domain" description="Beta-lactamase class A catalytic" evidence="5">
    <location>
        <begin position="15"/>
        <end position="132"/>
    </location>
</feature>
<comment type="catalytic activity">
    <reaction evidence="1">
        <text>a beta-lactam + H2O = a substituted beta-amino acid</text>
        <dbReference type="Rhea" id="RHEA:20401"/>
        <dbReference type="ChEBI" id="CHEBI:15377"/>
        <dbReference type="ChEBI" id="CHEBI:35627"/>
        <dbReference type="ChEBI" id="CHEBI:140347"/>
        <dbReference type="EC" id="3.5.2.6"/>
    </reaction>
</comment>
<dbReference type="PANTHER" id="PTHR35333">
    <property type="entry name" value="BETA-LACTAMASE"/>
    <property type="match status" value="1"/>
</dbReference>
<reference evidence="6 7" key="1">
    <citation type="submission" date="2018-02" db="EMBL/GenBank/DDBJ databases">
        <authorList>
            <person name="Machado R.A."/>
        </authorList>
    </citation>
    <scope>NUCLEOTIDE SEQUENCE [LARGE SCALE GENOMIC DNA]</scope>
    <source>
        <strain evidence="6 7">T327</strain>
    </source>
</reference>
<keyword evidence="4" id="KW-0046">Antibiotic resistance</keyword>
<organism evidence="6 7">
    <name type="scientific">Photorhabdus tasmaniensis</name>
    <dbReference type="NCBI Taxonomy" id="1004159"/>
    <lineage>
        <taxon>Bacteria</taxon>
        <taxon>Pseudomonadati</taxon>
        <taxon>Pseudomonadota</taxon>
        <taxon>Gammaproteobacteria</taxon>
        <taxon>Enterobacterales</taxon>
        <taxon>Morganellaceae</taxon>
        <taxon>Photorhabdus</taxon>
    </lineage>
</organism>
<gene>
    <name evidence="6" type="ORF">C5471_09110</name>
</gene>
<evidence type="ECO:0000256" key="3">
    <source>
        <dbReference type="ARBA" id="ARBA00012865"/>
    </source>
</evidence>
<evidence type="ECO:0000313" key="6">
    <source>
        <dbReference type="EMBL" id="NHB87853.1"/>
    </source>
</evidence>
<dbReference type="InterPro" id="IPR000871">
    <property type="entry name" value="Beta-lactam_class-A"/>
</dbReference>
<dbReference type="PANTHER" id="PTHR35333:SF3">
    <property type="entry name" value="BETA-LACTAMASE-TYPE TRANSPEPTIDASE FOLD CONTAINING PROTEIN"/>
    <property type="match status" value="1"/>
</dbReference>
<comment type="similarity">
    <text evidence="2">Belongs to the class-A beta-lactamase family.</text>
</comment>
<dbReference type="Pfam" id="PF13354">
    <property type="entry name" value="Beta-lactamase2"/>
    <property type="match status" value="1"/>
</dbReference>
<evidence type="ECO:0000256" key="4">
    <source>
        <dbReference type="ARBA" id="ARBA00023251"/>
    </source>
</evidence>